<accession>A0A8B9CHH9</accession>
<feature type="transmembrane region" description="Helical" evidence="6">
    <location>
        <begin position="134"/>
        <end position="153"/>
    </location>
</feature>
<proteinExistence type="inferred from homology"/>
<gene>
    <name evidence="8" type="primary">TMC5</name>
</gene>
<feature type="domain" description="TMC" evidence="7">
    <location>
        <begin position="340"/>
        <end position="446"/>
    </location>
</feature>
<organism evidence="8 9">
    <name type="scientific">Anser brachyrhynchus</name>
    <name type="common">Pink-footed goose</name>
    <dbReference type="NCBI Taxonomy" id="132585"/>
    <lineage>
        <taxon>Eukaryota</taxon>
        <taxon>Metazoa</taxon>
        <taxon>Chordata</taxon>
        <taxon>Craniata</taxon>
        <taxon>Vertebrata</taxon>
        <taxon>Euteleostomi</taxon>
        <taxon>Archelosauria</taxon>
        <taxon>Archosauria</taxon>
        <taxon>Dinosauria</taxon>
        <taxon>Saurischia</taxon>
        <taxon>Theropoda</taxon>
        <taxon>Coelurosauria</taxon>
        <taxon>Aves</taxon>
        <taxon>Neognathae</taxon>
        <taxon>Galloanserae</taxon>
        <taxon>Anseriformes</taxon>
        <taxon>Anatidae</taxon>
        <taxon>Anserinae</taxon>
        <taxon>Anser</taxon>
    </lineage>
</organism>
<reference evidence="8" key="1">
    <citation type="submission" date="2025-08" db="UniProtKB">
        <authorList>
            <consortium name="Ensembl"/>
        </authorList>
    </citation>
    <scope>IDENTIFICATION</scope>
</reference>
<keyword evidence="3 6" id="KW-0812">Transmembrane</keyword>
<dbReference type="PANTHER" id="PTHR23302:SF5">
    <property type="entry name" value="TRANSMEMBRANE CHANNEL-LIKE PROTEIN 5"/>
    <property type="match status" value="1"/>
</dbReference>
<feature type="transmembrane region" description="Helical" evidence="6">
    <location>
        <begin position="402"/>
        <end position="427"/>
    </location>
</feature>
<evidence type="ECO:0000256" key="4">
    <source>
        <dbReference type="ARBA" id="ARBA00022989"/>
    </source>
</evidence>
<feature type="transmembrane region" description="Helical" evidence="6">
    <location>
        <begin position="222"/>
        <end position="246"/>
    </location>
</feature>
<evidence type="ECO:0000313" key="9">
    <source>
        <dbReference type="Proteomes" id="UP000694426"/>
    </source>
</evidence>
<evidence type="ECO:0000259" key="7">
    <source>
        <dbReference type="Pfam" id="PF07810"/>
    </source>
</evidence>
<evidence type="ECO:0000256" key="1">
    <source>
        <dbReference type="ARBA" id="ARBA00004141"/>
    </source>
</evidence>
<feature type="transmembrane region" description="Helical" evidence="6">
    <location>
        <begin position="63"/>
        <end position="85"/>
    </location>
</feature>
<feature type="transmembrane region" description="Helical" evidence="6">
    <location>
        <begin position="448"/>
        <end position="473"/>
    </location>
</feature>
<evidence type="ECO:0000313" key="8">
    <source>
        <dbReference type="Ensembl" id="ENSABRP00000019067.1"/>
    </source>
</evidence>
<evidence type="ECO:0000256" key="3">
    <source>
        <dbReference type="ARBA" id="ARBA00022692"/>
    </source>
</evidence>
<feature type="transmembrane region" description="Helical" evidence="6">
    <location>
        <begin position="306"/>
        <end position="329"/>
    </location>
</feature>
<keyword evidence="4 6" id="KW-1133">Transmembrane helix</keyword>
<dbReference type="GeneTree" id="ENSGT01050000244894"/>
<feature type="transmembrane region" description="Helical" evidence="6">
    <location>
        <begin position="522"/>
        <end position="539"/>
    </location>
</feature>
<evidence type="ECO:0000256" key="6">
    <source>
        <dbReference type="RuleBase" id="RU310713"/>
    </source>
</evidence>
<dbReference type="Pfam" id="PF07810">
    <property type="entry name" value="TMC"/>
    <property type="match status" value="1"/>
</dbReference>
<dbReference type="PANTHER" id="PTHR23302">
    <property type="entry name" value="TRANSMEMBRANE CHANNEL-RELATED"/>
    <property type="match status" value="1"/>
</dbReference>
<comment type="subcellular location">
    <subcellularLocation>
        <location evidence="1 6">Membrane</location>
        <topology evidence="1 6">Multi-pass membrane protein</topology>
    </subcellularLocation>
</comment>
<sequence>ASMSTRERIKAIQKMPETMKKKREIRNSLSEHFHQLWLWHKTLKIIGGEFGTSVLSYFIFLKWLLSFNIFSFLINFSFITVPQFIAAEPNNLSFTGLELLTGAGYFQQTVLYYGFYTNATISKTENGASYNMQLAYIFTVGIYFVICLLILLFSMAKSFCRNFINPQTYSGNASKLLCTWDFNVTNEKAVKLKQKNLSTQEGLTDVNKEVQNFSVTERLVHILLHLGAWAASLGIAVAACSGVYFLSINNLEVRTDFAACFWRRIFPHGCLSYTKCKLWSVRSNMTNGHPTIVPSRELTQQLSVQLLVLFLCRNIILKISIIGILCYYWLDIVAESKSQCWETLIGQDIYRLILVDFIFCLLGSFFGEFLRRIIGTTVCVSLGVPEFDIARNVLDLIYAQTLTWIGILFSPLLPGIQMISFFIVFYTKKVSLMKNCQPPRQVWRAAQMTTFFMFLLFFPSLIGVLSVIAVTVWRLKPSEECGPFRGLSSMFAAVSEWIKILENYTGSKWVVWIYNNLITSELFFFILSIIFLIITYLYWQIIEGRKTMVKLLRNQIVNVSSSFSFILFKTQIQDVHQKAETVGFAVPGRKVTWRGSRNHDEKTHHLKESSMPPYSYVSLCLYIT</sequence>
<comment type="similarity">
    <text evidence="2 6">Belongs to the TMC family.</text>
</comment>
<reference evidence="8" key="2">
    <citation type="submission" date="2025-09" db="UniProtKB">
        <authorList>
            <consortium name="Ensembl"/>
        </authorList>
    </citation>
    <scope>IDENTIFICATION</scope>
</reference>
<dbReference type="InterPro" id="IPR012496">
    <property type="entry name" value="TMC_dom"/>
</dbReference>
<dbReference type="Proteomes" id="UP000694426">
    <property type="component" value="Unplaced"/>
</dbReference>
<evidence type="ECO:0000256" key="5">
    <source>
        <dbReference type="ARBA" id="ARBA00023136"/>
    </source>
</evidence>
<keyword evidence="5 6" id="KW-0472">Membrane</keyword>
<dbReference type="AlphaFoldDB" id="A0A8B9CHH9"/>
<evidence type="ECO:0000256" key="2">
    <source>
        <dbReference type="ARBA" id="ARBA00006510"/>
    </source>
</evidence>
<keyword evidence="9" id="KW-1185">Reference proteome</keyword>
<name>A0A8B9CHH9_9AVES</name>
<dbReference type="InterPro" id="IPR038900">
    <property type="entry name" value="TMC"/>
</dbReference>
<dbReference type="GO" id="GO:0008381">
    <property type="term" value="F:mechanosensitive monoatomic ion channel activity"/>
    <property type="evidence" value="ECO:0007669"/>
    <property type="project" value="TreeGrafter"/>
</dbReference>
<protein>
    <recommendedName>
        <fullName evidence="6">Transmembrane channel-like protein</fullName>
    </recommendedName>
</protein>
<dbReference type="GO" id="GO:0005886">
    <property type="term" value="C:plasma membrane"/>
    <property type="evidence" value="ECO:0007669"/>
    <property type="project" value="InterPro"/>
</dbReference>
<dbReference type="Ensembl" id="ENSABRT00000026847.1">
    <property type="protein sequence ID" value="ENSABRP00000019067.1"/>
    <property type="gene ID" value="ENSABRG00000016230.1"/>
</dbReference>
<feature type="transmembrane region" description="Helical" evidence="6">
    <location>
        <begin position="349"/>
        <end position="367"/>
    </location>
</feature>